<dbReference type="CDD" id="cd06577">
    <property type="entry name" value="PASTA_pknB"/>
    <property type="match status" value="3"/>
</dbReference>
<evidence type="ECO:0000313" key="14">
    <source>
        <dbReference type="EMBL" id="AJC11363.1"/>
    </source>
</evidence>
<dbReference type="InterPro" id="IPR008271">
    <property type="entry name" value="Ser/Thr_kinase_AS"/>
</dbReference>
<keyword evidence="3" id="KW-0808">Transferase</keyword>
<dbReference type="PANTHER" id="PTHR43289:SF34">
    <property type="entry name" value="SERINE_THREONINE-PROTEIN KINASE YBDM-RELATED"/>
    <property type="match status" value="1"/>
</dbReference>
<evidence type="ECO:0000256" key="9">
    <source>
        <dbReference type="PROSITE-ProRule" id="PRU10141"/>
    </source>
</evidence>
<gene>
    <name evidence="14" type="ORF">JI75_00225</name>
</gene>
<dbReference type="PROSITE" id="PS00108">
    <property type="entry name" value="PROTEIN_KINASE_ST"/>
    <property type="match status" value="1"/>
</dbReference>
<keyword evidence="11" id="KW-0472">Membrane</keyword>
<dbReference type="PANTHER" id="PTHR43289">
    <property type="entry name" value="MITOGEN-ACTIVATED PROTEIN KINASE KINASE KINASE 20-RELATED"/>
    <property type="match status" value="1"/>
</dbReference>
<sequence>MTGRLLNNRYMITERVGVGGMAEVYRAQDNVLGRTVAVKVMLSQYAEDEVFTARFRQEAAAAANLQSPYIVNVYDWGQDNGTYYIVMEFVRGSDLKNAINQRGAINQRKVAEIGSQVCQALSVAHGLDIIHRDIKPQNIMVQPDGNVKVMDFGIARAKNSTMAKTSAVLGTAHYISPEQAQGKDLTPASDIYSLGVVLYESVTGKLPFDGPDAVSVAMKQVQEAPVPPSQVNPAIDSDFEAIILKAMSKNPLDRFNTALEMRRALNDYLAGRTVNVGSFNTAQTAAMTSNLPVMNAGNGAYAGAGSTSVMPALAEEAHSTGTAGSNAYLNSNNKKQGRGKTIGIVVAILAAIALIAAAVHFLGNAADGVEVPTVTGSTLEEATDSIQKAGFTVGSVQYSYDSSVEAGKVVSQDPKGGSKAKAKSKINLIISEGEETVEVPDLTNMTPEAAQKALSAAGLKYVAGAAEHSDQVASGKVARQNPEAGTSVPAGSSVTYYLSAGEETVKIPNVVGMSESKAKVTLENAGFSVEVEKASSSSVNEGDVISQTPGANSGAKAGTTVLITVSAGTKSYTVKVTAGEGGTAWAEPDTVSEGGSVTIRYQAKPGYKVSQATGATGTDFKATSNTEGSFTVNNVTQNLSISVTFVPDSSGNTNGGGNGQTGNNTNTGGGTTSN</sequence>
<dbReference type="PROSITE" id="PS51178">
    <property type="entry name" value="PASTA"/>
    <property type="match status" value="3"/>
</dbReference>
<dbReference type="InterPro" id="IPR011009">
    <property type="entry name" value="Kinase-like_dom_sf"/>
</dbReference>
<protein>
    <recommendedName>
        <fullName evidence="1">non-specific serine/threonine protein kinase</fullName>
        <ecNumber evidence="1">2.7.11.1</ecNumber>
    </recommendedName>
</protein>
<evidence type="ECO:0000256" key="10">
    <source>
        <dbReference type="SAM" id="MobiDB-lite"/>
    </source>
</evidence>
<feature type="domain" description="Protein kinase" evidence="12">
    <location>
        <begin position="10"/>
        <end position="269"/>
    </location>
</feature>
<dbReference type="Pfam" id="PF00069">
    <property type="entry name" value="Pkinase"/>
    <property type="match status" value="1"/>
</dbReference>
<evidence type="ECO:0000259" key="13">
    <source>
        <dbReference type="PROSITE" id="PS51178"/>
    </source>
</evidence>
<dbReference type="FunFam" id="1.10.510.10:FF:000021">
    <property type="entry name" value="Serine/threonine protein kinase"/>
    <property type="match status" value="1"/>
</dbReference>
<dbReference type="KEGG" id="cbac:JI75_00225"/>
<organism evidence="14 15">
    <name type="scientific">Berryella intestinalis</name>
    <dbReference type="NCBI Taxonomy" id="1531429"/>
    <lineage>
        <taxon>Bacteria</taxon>
        <taxon>Bacillati</taxon>
        <taxon>Actinomycetota</taxon>
        <taxon>Coriobacteriia</taxon>
        <taxon>Eggerthellales</taxon>
        <taxon>Eggerthellaceae</taxon>
        <taxon>Berryella</taxon>
    </lineage>
</organism>
<dbReference type="Gene3D" id="1.10.510.10">
    <property type="entry name" value="Transferase(Phosphotransferase) domain 1"/>
    <property type="match status" value="1"/>
</dbReference>
<evidence type="ECO:0000256" key="5">
    <source>
        <dbReference type="ARBA" id="ARBA00022777"/>
    </source>
</evidence>
<dbReference type="SMART" id="SM00740">
    <property type="entry name" value="PASTA"/>
    <property type="match status" value="3"/>
</dbReference>
<keyword evidence="2 14" id="KW-0723">Serine/threonine-protein kinase</keyword>
<keyword evidence="15" id="KW-1185">Reference proteome</keyword>
<dbReference type="AlphaFoldDB" id="A0A0A8B3F1"/>
<dbReference type="InterPro" id="IPR000719">
    <property type="entry name" value="Prot_kinase_dom"/>
</dbReference>
<keyword evidence="11" id="KW-1133">Transmembrane helix</keyword>
<reference evidence="14 15" key="2">
    <citation type="journal article" date="2015" name="Genome Announc.">
        <title>Complete Genome Sequence of Coriobacteriaceae Strain 68-1-3, a Novel Mucus-Degrading Isolate from the Swine Intestinal Tract.</title>
        <authorList>
            <person name="Looft T."/>
            <person name="Bayles D.O."/>
            <person name="Alt D.P."/>
            <person name="Stanton T.B."/>
        </authorList>
    </citation>
    <scope>NUCLEOTIDE SEQUENCE [LARGE SCALE GENOMIC DNA]</scope>
    <source>
        <strain evidence="14 15">68-1-3</strain>
    </source>
</reference>
<comment type="catalytic activity">
    <reaction evidence="7">
        <text>L-threonyl-[protein] + ATP = O-phospho-L-threonyl-[protein] + ADP + H(+)</text>
        <dbReference type="Rhea" id="RHEA:46608"/>
        <dbReference type="Rhea" id="RHEA-COMP:11060"/>
        <dbReference type="Rhea" id="RHEA-COMP:11605"/>
        <dbReference type="ChEBI" id="CHEBI:15378"/>
        <dbReference type="ChEBI" id="CHEBI:30013"/>
        <dbReference type="ChEBI" id="CHEBI:30616"/>
        <dbReference type="ChEBI" id="CHEBI:61977"/>
        <dbReference type="ChEBI" id="CHEBI:456216"/>
        <dbReference type="EC" id="2.7.11.1"/>
    </reaction>
</comment>
<evidence type="ECO:0000256" key="11">
    <source>
        <dbReference type="SAM" id="Phobius"/>
    </source>
</evidence>
<dbReference type="InterPro" id="IPR017441">
    <property type="entry name" value="Protein_kinase_ATP_BS"/>
</dbReference>
<dbReference type="InterPro" id="IPR005543">
    <property type="entry name" value="PASTA_dom"/>
</dbReference>
<dbReference type="Pfam" id="PF03793">
    <property type="entry name" value="PASTA"/>
    <property type="match status" value="3"/>
</dbReference>
<evidence type="ECO:0000259" key="12">
    <source>
        <dbReference type="PROSITE" id="PS50011"/>
    </source>
</evidence>
<evidence type="ECO:0000256" key="8">
    <source>
        <dbReference type="ARBA" id="ARBA00048679"/>
    </source>
</evidence>
<reference evidence="15" key="1">
    <citation type="submission" date="2014-08" db="EMBL/GenBank/DDBJ databases">
        <title>Coriobacteriaceae sp. complete genome.</title>
        <authorList>
            <person name="Looft T."/>
            <person name="Bayles D.O."/>
            <person name="Stanton T.B."/>
        </authorList>
    </citation>
    <scope>NUCLEOTIDE SEQUENCE [LARGE SCALE GENOMIC DNA]</scope>
    <source>
        <strain evidence="15">68-1-3</strain>
    </source>
</reference>
<dbReference type="InterPro" id="IPR044060">
    <property type="entry name" value="Bacterial_rp_domain"/>
</dbReference>
<feature type="binding site" evidence="9">
    <location>
        <position position="39"/>
    </location>
    <ligand>
        <name>ATP</name>
        <dbReference type="ChEBI" id="CHEBI:30616"/>
    </ligand>
</feature>
<evidence type="ECO:0000256" key="6">
    <source>
        <dbReference type="ARBA" id="ARBA00022840"/>
    </source>
</evidence>
<dbReference type="NCBIfam" id="NF033483">
    <property type="entry name" value="PknB_PASTA_kin"/>
    <property type="match status" value="1"/>
</dbReference>
<dbReference type="GO" id="GO:0005524">
    <property type="term" value="F:ATP binding"/>
    <property type="evidence" value="ECO:0007669"/>
    <property type="project" value="UniProtKB-UniRule"/>
</dbReference>
<dbReference type="Proteomes" id="UP000031121">
    <property type="component" value="Chromosome"/>
</dbReference>
<evidence type="ECO:0000256" key="4">
    <source>
        <dbReference type="ARBA" id="ARBA00022741"/>
    </source>
</evidence>
<keyword evidence="6 9" id="KW-0067">ATP-binding</keyword>
<feature type="domain" description="PASTA" evidence="13">
    <location>
        <begin position="433"/>
        <end position="500"/>
    </location>
</feature>
<name>A0A0A8B3F1_9ACTN</name>
<dbReference type="GO" id="GO:0004674">
    <property type="term" value="F:protein serine/threonine kinase activity"/>
    <property type="evidence" value="ECO:0007669"/>
    <property type="project" value="UniProtKB-KW"/>
</dbReference>
<dbReference type="Gene3D" id="3.30.200.20">
    <property type="entry name" value="Phosphorylase Kinase, domain 1"/>
    <property type="match status" value="1"/>
</dbReference>
<feature type="domain" description="PASTA" evidence="13">
    <location>
        <begin position="501"/>
        <end position="567"/>
    </location>
</feature>
<dbReference type="EMBL" id="CP009302">
    <property type="protein sequence ID" value="AJC11363.1"/>
    <property type="molecule type" value="Genomic_DNA"/>
</dbReference>
<evidence type="ECO:0000256" key="7">
    <source>
        <dbReference type="ARBA" id="ARBA00047899"/>
    </source>
</evidence>
<keyword evidence="11" id="KW-0812">Transmembrane</keyword>
<dbReference type="Gene3D" id="3.30.10.20">
    <property type="match status" value="3"/>
</dbReference>
<dbReference type="SUPFAM" id="SSF54184">
    <property type="entry name" value="Penicillin-binding protein 2x (pbp-2x), c-terminal domain"/>
    <property type="match status" value="1"/>
</dbReference>
<dbReference type="PROSITE" id="PS00107">
    <property type="entry name" value="PROTEIN_KINASE_ATP"/>
    <property type="match status" value="1"/>
</dbReference>
<comment type="catalytic activity">
    <reaction evidence="8">
        <text>L-seryl-[protein] + ATP = O-phospho-L-seryl-[protein] + ADP + H(+)</text>
        <dbReference type="Rhea" id="RHEA:17989"/>
        <dbReference type="Rhea" id="RHEA-COMP:9863"/>
        <dbReference type="Rhea" id="RHEA-COMP:11604"/>
        <dbReference type="ChEBI" id="CHEBI:15378"/>
        <dbReference type="ChEBI" id="CHEBI:29999"/>
        <dbReference type="ChEBI" id="CHEBI:30616"/>
        <dbReference type="ChEBI" id="CHEBI:83421"/>
        <dbReference type="ChEBI" id="CHEBI:456216"/>
        <dbReference type="EC" id="2.7.11.1"/>
    </reaction>
</comment>
<keyword evidence="4 9" id="KW-0547">Nucleotide-binding</keyword>
<evidence type="ECO:0000256" key="2">
    <source>
        <dbReference type="ARBA" id="ARBA00022527"/>
    </source>
</evidence>
<evidence type="ECO:0000313" key="15">
    <source>
        <dbReference type="Proteomes" id="UP000031121"/>
    </source>
</evidence>
<accession>A0A0A8B3F1</accession>
<dbReference type="OrthoDB" id="9762169at2"/>
<dbReference type="PROSITE" id="PS50011">
    <property type="entry name" value="PROTEIN_KINASE_DOM"/>
    <property type="match status" value="1"/>
</dbReference>
<dbReference type="SUPFAM" id="SSF56112">
    <property type="entry name" value="Protein kinase-like (PK-like)"/>
    <property type="match status" value="1"/>
</dbReference>
<feature type="transmembrane region" description="Helical" evidence="11">
    <location>
        <begin position="342"/>
        <end position="363"/>
    </location>
</feature>
<keyword evidence="5 14" id="KW-0418">Kinase</keyword>
<evidence type="ECO:0000256" key="1">
    <source>
        <dbReference type="ARBA" id="ARBA00012513"/>
    </source>
</evidence>
<proteinExistence type="predicted"/>
<dbReference type="SMART" id="SM00220">
    <property type="entry name" value="S_TKc"/>
    <property type="match status" value="1"/>
</dbReference>
<dbReference type="EC" id="2.7.11.1" evidence="1"/>
<dbReference type="STRING" id="1531429.JI75_00225"/>
<feature type="region of interest" description="Disordered" evidence="10">
    <location>
        <begin position="646"/>
        <end position="674"/>
    </location>
</feature>
<dbReference type="CDD" id="cd14014">
    <property type="entry name" value="STKc_PknB_like"/>
    <property type="match status" value="1"/>
</dbReference>
<dbReference type="HOGENOM" id="CLU_000288_135_2_11"/>
<dbReference type="GO" id="GO:0045717">
    <property type="term" value="P:negative regulation of fatty acid biosynthetic process"/>
    <property type="evidence" value="ECO:0007669"/>
    <property type="project" value="UniProtKB-ARBA"/>
</dbReference>
<dbReference type="Pfam" id="PF18998">
    <property type="entry name" value="Flg_new_2"/>
    <property type="match status" value="1"/>
</dbReference>
<feature type="domain" description="PASTA" evidence="13">
    <location>
        <begin position="365"/>
        <end position="432"/>
    </location>
</feature>
<evidence type="ECO:0000256" key="3">
    <source>
        <dbReference type="ARBA" id="ARBA00022679"/>
    </source>
</evidence>
<dbReference type="FunFam" id="3.30.200.20:FF:000035">
    <property type="entry name" value="Serine/threonine protein kinase Stk1"/>
    <property type="match status" value="1"/>
</dbReference>